<dbReference type="PANTHER" id="PTHR23117">
    <property type="entry name" value="GUANYLATE KINASE-RELATED"/>
    <property type="match status" value="1"/>
</dbReference>
<sequence>MHSVQPRPQSLLQGVAGGATLTMGALCVSSRVDHQGALPADCVCQPANDNSIATDSSRPLIICGPSGVGKGTVIKALMEQCPGSFGFSVSHTTRGPRPGEVDGVHYHFADRGTMQKDIDAGRFLEYADVHGNLYGTSLLAVEKVRADGKICVLDIDVQGAEIVNKRGIDATYVFISPPSVQELEARLRGRGTESEASIQKRLGNATGEMEKASEVGFFEHNIVNRDVDQTVVEVMRAVGLC</sequence>
<evidence type="ECO:0000256" key="6">
    <source>
        <dbReference type="ARBA" id="ARBA00022840"/>
    </source>
</evidence>
<dbReference type="GO" id="GO:0005524">
    <property type="term" value="F:ATP binding"/>
    <property type="evidence" value="ECO:0007669"/>
    <property type="project" value="UniProtKB-KW"/>
</dbReference>
<evidence type="ECO:0000259" key="10">
    <source>
        <dbReference type="PROSITE" id="PS50052"/>
    </source>
</evidence>
<dbReference type="SUPFAM" id="SSF52540">
    <property type="entry name" value="P-loop containing nucleoside triphosphate hydrolases"/>
    <property type="match status" value="1"/>
</dbReference>
<evidence type="ECO:0000256" key="7">
    <source>
        <dbReference type="ARBA" id="ARBA00048594"/>
    </source>
</evidence>
<dbReference type="GO" id="GO:0005829">
    <property type="term" value="C:cytosol"/>
    <property type="evidence" value="ECO:0007669"/>
    <property type="project" value="TreeGrafter"/>
</dbReference>
<dbReference type="InterPro" id="IPR017665">
    <property type="entry name" value="Guanylate_kinase"/>
</dbReference>
<comment type="similarity">
    <text evidence="1">Belongs to the guanylate kinase family.</text>
</comment>
<accession>A0A7S1T2V0</accession>
<feature type="domain" description="Guanylate kinase-like" evidence="10">
    <location>
        <begin position="57"/>
        <end position="239"/>
    </location>
</feature>
<proteinExistence type="inferred from homology"/>
<dbReference type="Pfam" id="PF00625">
    <property type="entry name" value="Guanylate_kin"/>
    <property type="match status" value="1"/>
</dbReference>
<evidence type="ECO:0000256" key="5">
    <source>
        <dbReference type="ARBA" id="ARBA00022777"/>
    </source>
</evidence>
<evidence type="ECO:0000256" key="8">
    <source>
        <dbReference type="ARBA" id="ARBA00067520"/>
    </source>
</evidence>
<dbReference type="InterPro" id="IPR008145">
    <property type="entry name" value="GK/Ca_channel_bsu"/>
</dbReference>
<protein>
    <recommendedName>
        <fullName evidence="8">Guanylate kinase 1</fullName>
        <ecNumber evidence="2">2.7.4.8</ecNumber>
    </recommendedName>
    <alternativeName>
        <fullName evidence="9">GMP kinase 1</fullName>
    </alternativeName>
</protein>
<evidence type="ECO:0000256" key="1">
    <source>
        <dbReference type="ARBA" id="ARBA00005790"/>
    </source>
</evidence>
<evidence type="ECO:0000256" key="9">
    <source>
        <dbReference type="ARBA" id="ARBA00081967"/>
    </source>
</evidence>
<keyword evidence="5" id="KW-0418">Kinase</keyword>
<dbReference type="EC" id="2.7.4.8" evidence="2"/>
<dbReference type="Gene3D" id="3.30.63.10">
    <property type="entry name" value="Guanylate Kinase phosphate binding domain"/>
    <property type="match status" value="1"/>
</dbReference>
<dbReference type="FunFam" id="3.30.63.10:FF:000002">
    <property type="entry name" value="Guanylate kinase 1"/>
    <property type="match status" value="1"/>
</dbReference>
<dbReference type="Gene3D" id="3.40.50.300">
    <property type="entry name" value="P-loop containing nucleotide triphosphate hydrolases"/>
    <property type="match status" value="1"/>
</dbReference>
<dbReference type="NCBIfam" id="TIGR03263">
    <property type="entry name" value="guanyl_kin"/>
    <property type="match status" value="1"/>
</dbReference>
<evidence type="ECO:0000256" key="4">
    <source>
        <dbReference type="ARBA" id="ARBA00022741"/>
    </source>
</evidence>
<dbReference type="InterPro" id="IPR027417">
    <property type="entry name" value="P-loop_NTPase"/>
</dbReference>
<dbReference type="PROSITE" id="PS50052">
    <property type="entry name" value="GUANYLATE_KINASE_2"/>
    <property type="match status" value="1"/>
</dbReference>
<dbReference type="PANTHER" id="PTHR23117:SF13">
    <property type="entry name" value="GUANYLATE KINASE"/>
    <property type="match status" value="1"/>
</dbReference>
<reference evidence="11" key="1">
    <citation type="submission" date="2021-01" db="EMBL/GenBank/DDBJ databases">
        <authorList>
            <person name="Corre E."/>
            <person name="Pelletier E."/>
            <person name="Niang G."/>
            <person name="Scheremetjew M."/>
            <person name="Finn R."/>
            <person name="Kale V."/>
            <person name="Holt S."/>
            <person name="Cochrane G."/>
            <person name="Meng A."/>
            <person name="Brown T."/>
            <person name="Cohen L."/>
        </authorList>
    </citation>
    <scope>NUCLEOTIDE SEQUENCE</scope>
    <source>
        <strain evidence="11">PLY429</strain>
    </source>
</reference>
<comment type="catalytic activity">
    <reaction evidence="7">
        <text>GMP + ATP = GDP + ADP</text>
        <dbReference type="Rhea" id="RHEA:20780"/>
        <dbReference type="ChEBI" id="CHEBI:30616"/>
        <dbReference type="ChEBI" id="CHEBI:58115"/>
        <dbReference type="ChEBI" id="CHEBI:58189"/>
        <dbReference type="ChEBI" id="CHEBI:456216"/>
        <dbReference type="EC" id="2.7.4.8"/>
    </reaction>
</comment>
<evidence type="ECO:0000313" key="11">
    <source>
        <dbReference type="EMBL" id="CAD9216756.1"/>
    </source>
</evidence>
<evidence type="ECO:0000256" key="3">
    <source>
        <dbReference type="ARBA" id="ARBA00022679"/>
    </source>
</evidence>
<keyword evidence="6" id="KW-0067">ATP-binding</keyword>
<dbReference type="FunFam" id="3.40.50.300:FF:000776">
    <property type="entry name" value="Guanylate kinase 2"/>
    <property type="match status" value="1"/>
</dbReference>
<dbReference type="AlphaFoldDB" id="A0A7S1T2V0"/>
<evidence type="ECO:0000256" key="2">
    <source>
        <dbReference type="ARBA" id="ARBA00012961"/>
    </source>
</evidence>
<keyword evidence="4" id="KW-0547">Nucleotide-binding</keyword>
<dbReference type="InterPro" id="IPR008144">
    <property type="entry name" value="Guanylate_kin-like_dom"/>
</dbReference>
<dbReference type="SMART" id="SM00072">
    <property type="entry name" value="GuKc"/>
    <property type="match status" value="1"/>
</dbReference>
<dbReference type="EMBL" id="HBGG01036607">
    <property type="protein sequence ID" value="CAD9216756.1"/>
    <property type="molecule type" value="Transcribed_RNA"/>
</dbReference>
<gene>
    <name evidence="11" type="ORF">TCHU04912_LOCUS19003</name>
</gene>
<dbReference type="GO" id="GO:0004385">
    <property type="term" value="F:GMP kinase activity"/>
    <property type="evidence" value="ECO:0007669"/>
    <property type="project" value="UniProtKB-EC"/>
</dbReference>
<dbReference type="CDD" id="cd00071">
    <property type="entry name" value="GMPK"/>
    <property type="match status" value="1"/>
</dbReference>
<keyword evidence="3" id="KW-0808">Transferase</keyword>
<name>A0A7S1T2V0_9CHLO</name>
<organism evidence="11">
    <name type="scientific">Tetraselmis chuii</name>
    <dbReference type="NCBI Taxonomy" id="63592"/>
    <lineage>
        <taxon>Eukaryota</taxon>
        <taxon>Viridiplantae</taxon>
        <taxon>Chlorophyta</taxon>
        <taxon>core chlorophytes</taxon>
        <taxon>Chlorodendrophyceae</taxon>
        <taxon>Chlorodendrales</taxon>
        <taxon>Chlorodendraceae</taxon>
        <taxon>Tetraselmis</taxon>
    </lineage>
</organism>